<feature type="compositionally biased region" description="Polar residues" evidence="10">
    <location>
        <begin position="495"/>
        <end position="504"/>
    </location>
</feature>
<dbReference type="PRINTS" id="PR00661">
    <property type="entry name" value="ERMFAMILY"/>
</dbReference>
<dbReference type="Pfam" id="PF00373">
    <property type="entry name" value="FERM_M"/>
    <property type="match status" value="1"/>
</dbReference>
<dbReference type="GeneID" id="100907793"/>
<evidence type="ECO:0000259" key="11">
    <source>
        <dbReference type="PROSITE" id="PS50057"/>
    </source>
</evidence>
<feature type="compositionally biased region" description="Polar residues" evidence="10">
    <location>
        <begin position="906"/>
        <end position="929"/>
    </location>
</feature>
<feature type="compositionally biased region" description="Polar residues" evidence="10">
    <location>
        <begin position="763"/>
        <end position="776"/>
    </location>
</feature>
<dbReference type="FunFam" id="1.20.80.10:FF:000001">
    <property type="entry name" value="Erythrocyte membrane protein band 4.1"/>
    <property type="match status" value="1"/>
</dbReference>
<evidence type="ECO:0000256" key="9">
    <source>
        <dbReference type="ARBA" id="ARBA00043944"/>
    </source>
</evidence>
<evidence type="ECO:0000313" key="12">
    <source>
        <dbReference type="Proteomes" id="UP000694867"/>
    </source>
</evidence>
<dbReference type="GO" id="GO:0009887">
    <property type="term" value="P:animal organ morphogenesis"/>
    <property type="evidence" value="ECO:0007669"/>
    <property type="project" value="UniProtKB-ARBA"/>
</dbReference>
<dbReference type="GO" id="GO:0005886">
    <property type="term" value="C:plasma membrane"/>
    <property type="evidence" value="ECO:0007669"/>
    <property type="project" value="TreeGrafter"/>
</dbReference>
<dbReference type="InterPro" id="IPR019748">
    <property type="entry name" value="FERM_central"/>
</dbReference>
<keyword evidence="6" id="KW-0965">Cell junction</keyword>
<dbReference type="CDD" id="cd13184">
    <property type="entry name" value="FERM_C_4_1_family"/>
    <property type="match status" value="1"/>
</dbReference>
<evidence type="ECO:0000256" key="7">
    <source>
        <dbReference type="ARBA" id="ARBA00023203"/>
    </source>
</evidence>
<dbReference type="GO" id="GO:0005856">
    <property type="term" value="C:cytoskeleton"/>
    <property type="evidence" value="ECO:0007669"/>
    <property type="project" value="UniProtKB-SubCell"/>
</dbReference>
<feature type="compositionally biased region" description="Basic and acidic residues" evidence="10">
    <location>
        <begin position="538"/>
        <end position="551"/>
    </location>
</feature>
<dbReference type="Pfam" id="PF09380">
    <property type="entry name" value="FERM_C"/>
    <property type="match status" value="1"/>
</dbReference>
<feature type="region of interest" description="Disordered" evidence="10">
    <location>
        <begin position="342"/>
        <end position="448"/>
    </location>
</feature>
<evidence type="ECO:0000256" key="4">
    <source>
        <dbReference type="ARBA" id="ARBA00022490"/>
    </source>
</evidence>
<feature type="compositionally biased region" description="Polar residues" evidence="10">
    <location>
        <begin position="357"/>
        <end position="376"/>
    </location>
</feature>
<feature type="compositionally biased region" description="Low complexity" evidence="10">
    <location>
        <begin position="784"/>
        <end position="794"/>
    </location>
</feature>
<dbReference type="Proteomes" id="UP000694867">
    <property type="component" value="Unplaced"/>
</dbReference>
<evidence type="ECO:0000256" key="8">
    <source>
        <dbReference type="ARBA" id="ARBA00023212"/>
    </source>
</evidence>
<feature type="compositionally biased region" description="Polar residues" evidence="10">
    <location>
        <begin position="795"/>
        <end position="805"/>
    </location>
</feature>
<dbReference type="InterPro" id="IPR018980">
    <property type="entry name" value="FERM_PH-like_C"/>
</dbReference>
<sequence>MADENEDGRTTPASIRKEKMQAYPSPKKGQGITCSVRLLDGSDYEAQIDKRAKGQQLFDMVCDSLNLLEKDYFGLTYRDAEDVRNWVNLEKRIAKQIKACPWTLNFEVKFYPPDPSLLQEDITRYQLCLQVRDDIVSGKLPCSFVTHAVLGSYLAQAELGDYDPDEMGKDYLSSCRFAPNQTPELEEKVVELHSQRKGQTPAEAELNYLDNARKLAMYGVDFHPAKDYEGVDIMLGVCATGLLVYRDRLRINRFAWPKILKISYKRNNFYIKVRPGEFEQFESTIGFKLANHRAAKRLWKTCVEHHTFFRLMSPEPAPKQRLLIPRLGSKFRYSGRTQYQSRMMSLKIDRPPPSFERTLSNKRISSRSMDPLSNSSSKDRLSDERTMSAGGTLPSRRSTDRATRSQERLTSSGLDDRLEKHELDRARNDRELISPTESEGYGKNKKPIGGVAVMLPMDLKGAHRRSQHEDPARRSQVEDDGTGITLTKLKRTSVRDNNMGSSVEDSAEYVCDDQDGGQPQVGLSQSDGNLVDSVVSADRIDHRVDNRRADEVELNNGDDSPKSRSAREPFTHTVSVDPTMTGARAKGRPPLRHIHSEGQINTTPLPALADQEVVKNELDRSTERMDTLEEESDSPHSHHALNRKENLSSLHLLKDTDEHPVTSTPRPSGGGPRVAPGHQQPERTSSPIEGSRPGGGFLRQATPYTKEYMYEVKADDEQRSSRTSAGLSRGFTYTEQQGRDKTVSPTSPDRDKSKVEKGLAFTYSPSGAPTKSILKQSSAHDRSSSSLNDSMSRSFGSTPPTSPTKTAGGDSIYSRPTAAPRTVTSSGMSGLTTTSPPNKPPIAQKPKGASRPGAVTPSSQRDIDSSGGSEEESSDESFEEYRQERPPSSAGVVTGRLDTSAERKVSITNPPVTSTRTYQRGSDSRTSPPQEEYYATPKSAVVKSYETYRQDSRDRSQETSPVKDTSFGSLGRQSKQPPKSPSASFEKDPQYYTSTTSSGRFEKTETSPQRSTGSGAMETGASPTTAGGLVYDDKTGEYTRYSTTTQQQQQTLVTEHIASTGRVMAVPVDQLPQTIVKTESMKYDNGMASNVTSSSTKTVPVVSTETRKVAYSVDPIAEDGLPSGGQYSTTKVTTQHVPPHDISVEQEGEIISQQTISSKTRTVETVTYKMERDGVVETRVEQKITIQSDGDPIDHDKALAEAIQEATMMNPDLKVEKIEIQQQGGT</sequence>
<dbReference type="SUPFAM" id="SSF50729">
    <property type="entry name" value="PH domain-like"/>
    <property type="match status" value="1"/>
</dbReference>
<evidence type="ECO:0000256" key="2">
    <source>
        <dbReference type="ARBA" id="ARBA00004536"/>
    </source>
</evidence>
<feature type="domain" description="FERM" evidence="11">
    <location>
        <begin position="32"/>
        <end position="313"/>
    </location>
</feature>
<feature type="compositionally biased region" description="Polar residues" evidence="10">
    <location>
        <begin position="958"/>
        <end position="972"/>
    </location>
</feature>
<feature type="region of interest" description="Disordered" evidence="10">
    <location>
        <begin position="1"/>
        <end position="28"/>
    </location>
</feature>
<feature type="compositionally biased region" description="Acidic residues" evidence="10">
    <location>
        <begin position="505"/>
        <end position="515"/>
    </location>
</feature>
<dbReference type="InterPro" id="IPR035963">
    <property type="entry name" value="FERM_2"/>
</dbReference>
<feature type="compositionally biased region" description="Basic and acidic residues" evidence="10">
    <location>
        <begin position="397"/>
        <end position="407"/>
    </location>
</feature>
<dbReference type="InterPro" id="IPR019747">
    <property type="entry name" value="FERM_CS"/>
</dbReference>
<dbReference type="RefSeq" id="XP_028966889.1">
    <property type="nucleotide sequence ID" value="XM_029111056.1"/>
</dbReference>
<dbReference type="GO" id="GO:0003779">
    <property type="term" value="F:actin binding"/>
    <property type="evidence" value="ECO:0007669"/>
    <property type="project" value="UniProtKB-KW"/>
</dbReference>
<keyword evidence="4" id="KW-0963">Cytoplasm</keyword>
<dbReference type="InterPro" id="IPR029071">
    <property type="entry name" value="Ubiquitin-like_domsf"/>
</dbReference>
<feature type="compositionally biased region" description="Polar residues" evidence="10">
    <location>
        <begin position="721"/>
        <end position="736"/>
    </location>
</feature>
<feature type="compositionally biased region" description="Basic and acidic residues" evidence="10">
    <location>
        <begin position="414"/>
        <end position="432"/>
    </location>
</feature>
<dbReference type="InterPro" id="IPR019749">
    <property type="entry name" value="Band_41_domain"/>
</dbReference>
<dbReference type="InterPro" id="IPR014847">
    <property type="entry name" value="FA"/>
</dbReference>
<dbReference type="PROSITE" id="PS00660">
    <property type="entry name" value="FERM_1"/>
    <property type="match status" value="1"/>
</dbReference>
<evidence type="ECO:0000256" key="5">
    <source>
        <dbReference type="ARBA" id="ARBA00022553"/>
    </source>
</evidence>
<feature type="compositionally biased region" description="Basic and acidic residues" evidence="10">
    <location>
        <begin position="377"/>
        <end position="386"/>
    </location>
</feature>
<dbReference type="SMART" id="SM01195">
    <property type="entry name" value="FA"/>
    <property type="match status" value="1"/>
</dbReference>
<keyword evidence="8" id="KW-0206">Cytoskeleton</keyword>
<dbReference type="GO" id="GO:0048731">
    <property type="term" value="P:system development"/>
    <property type="evidence" value="ECO:0007669"/>
    <property type="project" value="UniProtKB-ARBA"/>
</dbReference>
<dbReference type="Pfam" id="PF08736">
    <property type="entry name" value="FA"/>
    <property type="match status" value="1"/>
</dbReference>
<dbReference type="Gene3D" id="2.30.29.30">
    <property type="entry name" value="Pleckstrin-homology domain (PH domain)/Phosphotyrosine-binding domain (PTB)"/>
    <property type="match status" value="1"/>
</dbReference>
<dbReference type="SMART" id="SM01196">
    <property type="entry name" value="FERM_C"/>
    <property type="match status" value="1"/>
</dbReference>
<keyword evidence="7" id="KW-0009">Actin-binding</keyword>
<dbReference type="FunFam" id="2.30.29.30:FF:000001">
    <property type="entry name" value="Erythrocyte membrane protein band 4.1"/>
    <property type="match status" value="1"/>
</dbReference>
<dbReference type="PANTHER" id="PTHR23280">
    <property type="entry name" value="4.1 G PROTEIN"/>
    <property type="match status" value="1"/>
</dbReference>
<feature type="compositionally biased region" description="Basic and acidic residues" evidence="10">
    <location>
        <begin position="467"/>
        <end position="477"/>
    </location>
</feature>
<dbReference type="SUPFAM" id="SSF47031">
    <property type="entry name" value="Second domain of FERM"/>
    <property type="match status" value="1"/>
</dbReference>
<evidence type="ECO:0000256" key="6">
    <source>
        <dbReference type="ARBA" id="ARBA00022949"/>
    </source>
</evidence>
<feature type="compositionally biased region" description="Acidic residues" evidence="10">
    <location>
        <begin position="869"/>
        <end position="878"/>
    </location>
</feature>
<feature type="compositionally biased region" description="Basic and acidic residues" evidence="10">
    <location>
        <begin position="559"/>
        <end position="570"/>
    </location>
</feature>
<dbReference type="Pfam" id="PF09379">
    <property type="entry name" value="FERM_N"/>
    <property type="match status" value="1"/>
</dbReference>
<dbReference type="InterPro" id="IPR008379">
    <property type="entry name" value="Band_4.1_C"/>
</dbReference>
<dbReference type="CTD" id="37205"/>
<organism evidence="12 13">
    <name type="scientific">Galendromus occidentalis</name>
    <name type="common">western predatory mite</name>
    <dbReference type="NCBI Taxonomy" id="34638"/>
    <lineage>
        <taxon>Eukaryota</taxon>
        <taxon>Metazoa</taxon>
        <taxon>Ecdysozoa</taxon>
        <taxon>Arthropoda</taxon>
        <taxon>Chelicerata</taxon>
        <taxon>Arachnida</taxon>
        <taxon>Acari</taxon>
        <taxon>Parasitiformes</taxon>
        <taxon>Mesostigmata</taxon>
        <taxon>Gamasina</taxon>
        <taxon>Phytoseioidea</taxon>
        <taxon>Phytoseiidae</taxon>
        <taxon>Typhlodrominae</taxon>
        <taxon>Galendromus</taxon>
    </lineage>
</organism>
<dbReference type="InterPro" id="IPR000299">
    <property type="entry name" value="FERM_domain"/>
</dbReference>
<keyword evidence="12" id="KW-1185">Reference proteome</keyword>
<feature type="compositionally biased region" description="Basic and acidic residues" evidence="10">
    <location>
        <begin position="946"/>
        <end position="957"/>
    </location>
</feature>
<dbReference type="AlphaFoldDB" id="A0AAJ7SE04"/>
<dbReference type="InterPro" id="IPR014352">
    <property type="entry name" value="FERM/acyl-CoA-bd_prot_sf"/>
</dbReference>
<dbReference type="Pfam" id="PF05902">
    <property type="entry name" value="4_1_CTD"/>
    <property type="match status" value="1"/>
</dbReference>
<dbReference type="InterPro" id="IPR011993">
    <property type="entry name" value="PH-like_dom_sf"/>
</dbReference>
<dbReference type="KEGG" id="goe:100907793"/>
<dbReference type="FunFam" id="3.10.20.90:FF:000002">
    <property type="entry name" value="Erythrocyte protein band 4.1-like 3"/>
    <property type="match status" value="1"/>
</dbReference>
<dbReference type="GO" id="GO:0031032">
    <property type="term" value="P:actomyosin structure organization"/>
    <property type="evidence" value="ECO:0007669"/>
    <property type="project" value="TreeGrafter"/>
</dbReference>
<dbReference type="PANTHER" id="PTHR23280:SF21">
    <property type="entry name" value="PROTEIN 4.1 HOMOLOG"/>
    <property type="match status" value="1"/>
</dbReference>
<reference evidence="13" key="1">
    <citation type="submission" date="2025-08" db="UniProtKB">
        <authorList>
            <consortium name="RefSeq"/>
        </authorList>
    </citation>
    <scope>IDENTIFICATION</scope>
</reference>
<dbReference type="SMART" id="SM00295">
    <property type="entry name" value="B41"/>
    <property type="match status" value="1"/>
</dbReference>
<evidence type="ECO:0000313" key="13">
    <source>
        <dbReference type="RefSeq" id="XP_028966889.1"/>
    </source>
</evidence>
<dbReference type="PRINTS" id="PR00935">
    <property type="entry name" value="BAND41"/>
</dbReference>
<keyword evidence="5" id="KW-0597">Phosphoprotein</keyword>
<evidence type="ECO:0000256" key="1">
    <source>
        <dbReference type="ARBA" id="ARBA00004245"/>
    </source>
</evidence>
<feature type="region of interest" description="Disordered" evidence="10">
    <location>
        <begin position="657"/>
        <end position="1032"/>
    </location>
</feature>
<dbReference type="Gene3D" id="3.10.20.90">
    <property type="entry name" value="Phosphatidylinositol 3-kinase Catalytic Subunit, Chain A, domain 1"/>
    <property type="match status" value="1"/>
</dbReference>
<protein>
    <recommendedName>
        <fullName evidence="3">Moesin/ezrin/radixin homolog 1</fullName>
    </recommendedName>
</protein>
<feature type="compositionally biased region" description="Basic and acidic residues" evidence="10">
    <location>
        <begin position="737"/>
        <end position="757"/>
    </location>
</feature>
<gene>
    <name evidence="13" type="primary">LOC100907793</name>
</gene>
<proteinExistence type="predicted"/>
<dbReference type="Gene3D" id="1.20.80.10">
    <property type="match status" value="1"/>
</dbReference>
<dbReference type="SUPFAM" id="SSF54236">
    <property type="entry name" value="Ubiquitin-like"/>
    <property type="match status" value="1"/>
</dbReference>
<dbReference type="GO" id="GO:0005198">
    <property type="term" value="F:structural molecule activity"/>
    <property type="evidence" value="ECO:0007669"/>
    <property type="project" value="InterPro"/>
</dbReference>
<dbReference type="InterPro" id="IPR018979">
    <property type="entry name" value="FERM_N"/>
</dbReference>
<accession>A0AAJ7SE04</accession>
<evidence type="ECO:0000256" key="3">
    <source>
        <dbReference type="ARBA" id="ARBA00022025"/>
    </source>
</evidence>
<feature type="compositionally biased region" description="Basic and acidic residues" evidence="10">
    <location>
        <begin position="612"/>
        <end position="627"/>
    </location>
</feature>
<feature type="compositionally biased region" description="Low complexity" evidence="10">
    <location>
        <begin position="822"/>
        <end position="835"/>
    </location>
</feature>
<feature type="region of interest" description="Disordered" evidence="10">
    <location>
        <begin position="461"/>
        <end position="641"/>
    </location>
</feature>
<dbReference type="GO" id="GO:0005912">
    <property type="term" value="C:adherens junction"/>
    <property type="evidence" value="ECO:0007669"/>
    <property type="project" value="UniProtKB-SubCell"/>
</dbReference>
<dbReference type="PROSITE" id="PS00661">
    <property type="entry name" value="FERM_2"/>
    <property type="match status" value="1"/>
</dbReference>
<name>A0AAJ7SE04_9ACAR</name>
<comment type="subcellular location">
    <subcellularLocation>
        <location evidence="2">Cell junction</location>
        <location evidence="2">Adherens junction</location>
    </subcellularLocation>
    <subcellularLocation>
        <location evidence="9">Cell projection</location>
        <location evidence="9">Rhabdomere</location>
    </subcellularLocation>
    <subcellularLocation>
        <location evidence="1">Cytoplasm</location>
        <location evidence="1">Cytoskeleton</location>
    </subcellularLocation>
</comment>
<dbReference type="CDD" id="cd14473">
    <property type="entry name" value="FERM_B-lobe"/>
    <property type="match status" value="1"/>
</dbReference>
<dbReference type="InterPro" id="IPR000798">
    <property type="entry name" value="Ez/rad/moesin-like"/>
</dbReference>
<dbReference type="PROSITE" id="PS50057">
    <property type="entry name" value="FERM_3"/>
    <property type="match status" value="1"/>
</dbReference>
<feature type="compositionally biased region" description="Basic and acidic residues" evidence="10">
    <location>
        <begin position="708"/>
        <end position="720"/>
    </location>
</feature>
<evidence type="ECO:0000256" key="10">
    <source>
        <dbReference type="SAM" id="MobiDB-lite"/>
    </source>
</evidence>